<keyword evidence="10" id="KW-1185">Reference proteome</keyword>
<dbReference type="SUPFAM" id="SSF46458">
    <property type="entry name" value="Globin-like"/>
    <property type="match status" value="1"/>
</dbReference>
<dbReference type="PANTHER" id="PTHR47217">
    <property type="entry name" value="GLOBIN-LIKE PROTEIN"/>
    <property type="match status" value="1"/>
</dbReference>
<reference evidence="10" key="1">
    <citation type="submission" date="2012-12" db="EMBL/GenBank/DDBJ databases">
        <authorList>
            <person name="Hellsten U."/>
            <person name="Grimwood J."/>
            <person name="Chapman J.A."/>
            <person name="Shapiro H."/>
            <person name="Aerts A."/>
            <person name="Otillar R.P."/>
            <person name="Terry A.Y."/>
            <person name="Boore J.L."/>
            <person name="Simakov O."/>
            <person name="Marletaz F."/>
            <person name="Cho S.-J."/>
            <person name="Edsinger-Gonzales E."/>
            <person name="Havlak P."/>
            <person name="Kuo D.-H."/>
            <person name="Larsson T."/>
            <person name="Lv J."/>
            <person name="Arendt D."/>
            <person name="Savage R."/>
            <person name="Osoegawa K."/>
            <person name="de Jong P."/>
            <person name="Lindberg D.R."/>
            <person name="Seaver E.C."/>
            <person name="Weisblat D.A."/>
            <person name="Putnam N.H."/>
            <person name="Grigoriev I.V."/>
            <person name="Rokhsar D.S."/>
        </authorList>
    </citation>
    <scope>NUCLEOTIDE SEQUENCE</scope>
    <source>
        <strain evidence="10">I ESC-2004</strain>
    </source>
</reference>
<dbReference type="GO" id="GO:0046872">
    <property type="term" value="F:metal ion binding"/>
    <property type="evidence" value="ECO:0007669"/>
    <property type="project" value="UniProtKB-KW"/>
</dbReference>
<evidence type="ECO:0000313" key="10">
    <source>
        <dbReference type="Proteomes" id="UP000014760"/>
    </source>
</evidence>
<name>R7THB5_CAPTE</name>
<evidence type="ECO:0000259" key="7">
    <source>
        <dbReference type="PROSITE" id="PS01033"/>
    </source>
</evidence>
<protein>
    <recommendedName>
        <fullName evidence="7">Globin domain-containing protein</fullName>
    </recommendedName>
</protein>
<dbReference type="EMBL" id="KB309995">
    <property type="protein sequence ID" value="ELT92822.1"/>
    <property type="molecule type" value="Genomic_DNA"/>
</dbReference>
<keyword evidence="4" id="KW-0479">Metal-binding</keyword>
<dbReference type="InterPro" id="IPR009050">
    <property type="entry name" value="Globin-like_sf"/>
</dbReference>
<comment type="similarity">
    <text evidence="6">Belongs to the globin family.</text>
</comment>
<dbReference type="EnsemblMetazoa" id="CapteT158355">
    <property type="protein sequence ID" value="CapteP158355"/>
    <property type="gene ID" value="CapteG158355"/>
</dbReference>
<dbReference type="InterPro" id="IPR000971">
    <property type="entry name" value="Globin"/>
</dbReference>
<keyword evidence="5" id="KW-0408">Iron</keyword>
<dbReference type="Proteomes" id="UP000014760">
    <property type="component" value="Unassembled WGS sequence"/>
</dbReference>
<dbReference type="CDD" id="cd01040">
    <property type="entry name" value="Mb-like"/>
    <property type="match status" value="1"/>
</dbReference>
<proteinExistence type="inferred from homology"/>
<evidence type="ECO:0000256" key="2">
    <source>
        <dbReference type="ARBA" id="ARBA00022617"/>
    </source>
</evidence>
<dbReference type="GO" id="GO:0020037">
    <property type="term" value="F:heme binding"/>
    <property type="evidence" value="ECO:0007669"/>
    <property type="project" value="InterPro"/>
</dbReference>
<keyword evidence="2 6" id="KW-0349">Heme</keyword>
<dbReference type="Gene3D" id="1.10.490.10">
    <property type="entry name" value="Globins"/>
    <property type="match status" value="1"/>
</dbReference>
<evidence type="ECO:0000256" key="4">
    <source>
        <dbReference type="ARBA" id="ARBA00022723"/>
    </source>
</evidence>
<dbReference type="PROSITE" id="PS01033">
    <property type="entry name" value="GLOBIN"/>
    <property type="match status" value="1"/>
</dbReference>
<evidence type="ECO:0000256" key="3">
    <source>
        <dbReference type="ARBA" id="ARBA00022621"/>
    </source>
</evidence>
<keyword evidence="3 6" id="KW-0561">Oxygen transport</keyword>
<evidence type="ECO:0000256" key="5">
    <source>
        <dbReference type="ARBA" id="ARBA00023004"/>
    </source>
</evidence>
<dbReference type="EMBL" id="AMQN01013154">
    <property type="status" value="NOT_ANNOTATED_CDS"/>
    <property type="molecule type" value="Genomic_DNA"/>
</dbReference>
<evidence type="ECO:0000313" key="8">
    <source>
        <dbReference type="EMBL" id="ELT92822.1"/>
    </source>
</evidence>
<feature type="domain" description="Globin" evidence="7">
    <location>
        <begin position="1"/>
        <end position="140"/>
    </location>
</feature>
<accession>R7THB5</accession>
<dbReference type="InterPro" id="IPR044399">
    <property type="entry name" value="Mb-like_M"/>
</dbReference>
<dbReference type="GO" id="GO:0019825">
    <property type="term" value="F:oxygen binding"/>
    <property type="evidence" value="ECO:0007669"/>
    <property type="project" value="InterPro"/>
</dbReference>
<dbReference type="PANTHER" id="PTHR47217:SF1">
    <property type="entry name" value="GLOBIN-LIKE PROTEIN"/>
    <property type="match status" value="1"/>
</dbReference>
<keyword evidence="1 6" id="KW-0813">Transport</keyword>
<dbReference type="OrthoDB" id="6344802at2759"/>
<reference evidence="8 10" key="2">
    <citation type="journal article" date="2013" name="Nature">
        <title>Insights into bilaterian evolution from three spiralian genomes.</title>
        <authorList>
            <person name="Simakov O."/>
            <person name="Marletaz F."/>
            <person name="Cho S.J."/>
            <person name="Edsinger-Gonzales E."/>
            <person name="Havlak P."/>
            <person name="Hellsten U."/>
            <person name="Kuo D.H."/>
            <person name="Larsson T."/>
            <person name="Lv J."/>
            <person name="Arendt D."/>
            <person name="Savage R."/>
            <person name="Osoegawa K."/>
            <person name="de Jong P."/>
            <person name="Grimwood J."/>
            <person name="Chapman J.A."/>
            <person name="Shapiro H."/>
            <person name="Aerts A."/>
            <person name="Otillar R.P."/>
            <person name="Terry A.Y."/>
            <person name="Boore J.L."/>
            <person name="Grigoriev I.V."/>
            <person name="Lindberg D.R."/>
            <person name="Seaver E.C."/>
            <person name="Weisblat D.A."/>
            <person name="Putnam N.H."/>
            <person name="Rokhsar D.S."/>
        </authorList>
    </citation>
    <scope>NUCLEOTIDE SEQUENCE</scope>
    <source>
        <strain evidence="8 10">I ESC-2004</strain>
    </source>
</reference>
<organism evidence="8">
    <name type="scientific">Capitella teleta</name>
    <name type="common">Polychaete worm</name>
    <dbReference type="NCBI Taxonomy" id="283909"/>
    <lineage>
        <taxon>Eukaryota</taxon>
        <taxon>Metazoa</taxon>
        <taxon>Spiralia</taxon>
        <taxon>Lophotrochozoa</taxon>
        <taxon>Annelida</taxon>
        <taxon>Polychaeta</taxon>
        <taxon>Sedentaria</taxon>
        <taxon>Scolecida</taxon>
        <taxon>Capitellidae</taxon>
        <taxon>Capitella</taxon>
    </lineage>
</organism>
<dbReference type="AlphaFoldDB" id="R7THB5"/>
<reference evidence="9" key="3">
    <citation type="submission" date="2015-06" db="UniProtKB">
        <authorList>
            <consortium name="EnsemblMetazoa"/>
        </authorList>
    </citation>
    <scope>IDENTIFICATION</scope>
</reference>
<evidence type="ECO:0000313" key="9">
    <source>
        <dbReference type="EnsemblMetazoa" id="CapteP158355"/>
    </source>
</evidence>
<sequence length="140" mass="14722">MVSAAEVSAIQGHWNANVKPNMQAVANLLFVKYFTANPADQALFKSFAGVPIGDLSSNAAFSAQTLAVLSYVDKVVDGLGSNAVQLMKDQVEPHKARNISVDTINKMFVFLPGFIGENGGNAACVAAWKAAGAELYGAMK</sequence>
<dbReference type="Pfam" id="PF00042">
    <property type="entry name" value="Globin"/>
    <property type="match status" value="1"/>
</dbReference>
<evidence type="ECO:0000256" key="6">
    <source>
        <dbReference type="RuleBase" id="RU000356"/>
    </source>
</evidence>
<dbReference type="HOGENOM" id="CLU_003827_10_1_1"/>
<dbReference type="GO" id="GO:0005344">
    <property type="term" value="F:oxygen carrier activity"/>
    <property type="evidence" value="ECO:0007669"/>
    <property type="project" value="UniProtKB-KW"/>
</dbReference>
<evidence type="ECO:0000256" key="1">
    <source>
        <dbReference type="ARBA" id="ARBA00022448"/>
    </source>
</evidence>
<dbReference type="InterPro" id="IPR012292">
    <property type="entry name" value="Globin/Proto"/>
</dbReference>
<gene>
    <name evidence="8" type="ORF">CAPTEDRAFT_158355</name>
</gene>